<evidence type="ECO:0000256" key="1">
    <source>
        <dbReference type="ARBA" id="ARBA00022574"/>
    </source>
</evidence>
<accession>A0A7I8W4J5</accession>
<name>A0A7I8W4J5_9ANNE</name>
<dbReference type="Gene3D" id="2.130.10.10">
    <property type="entry name" value="YVTN repeat-like/Quinoprotein amine dehydrogenase"/>
    <property type="match status" value="1"/>
</dbReference>
<feature type="region of interest" description="Disordered" evidence="3">
    <location>
        <begin position="152"/>
        <end position="174"/>
    </location>
</feature>
<dbReference type="OrthoDB" id="6129502at2759"/>
<keyword evidence="6" id="KW-1185">Reference proteome</keyword>
<reference evidence="5 6" key="1">
    <citation type="submission" date="2020-08" db="EMBL/GenBank/DDBJ databases">
        <authorList>
            <person name="Hejnol A."/>
        </authorList>
    </citation>
    <scope>NUCLEOTIDE SEQUENCE [LARGE SCALE GENOMIC DNA]</scope>
</reference>
<proteinExistence type="predicted"/>
<evidence type="ECO:0000313" key="6">
    <source>
        <dbReference type="Proteomes" id="UP000549394"/>
    </source>
</evidence>
<feature type="domain" description="NWD1/2-like winged helix-turn-helix" evidence="4">
    <location>
        <begin position="802"/>
        <end position="911"/>
    </location>
</feature>
<sequence length="1504" mass="171908">MDKVHLSLDSTDLNKLYRRSIINHELMICHGNDVSRLNRRGPRLEVLPGTLYNRTKPQSYQLRRPHTSYADFVCGIFNAKTDEYRPHTTGGEMESKFLQALQEPPDSDKYIIQPTSLKKPAIPRVTFASHSKSDDDDDSVDYDGASISEYASMTSSSASVPNQGQQTSNLMRKPRLALTSTVRKKKHKSRSKRGRALSVNSKQAANIMRVIKGDLNDVPNDVSTTVRLFIAATGSDMGAERSILTDSIYPELLEYCNEQQLHLELIDIRSNLTEESTIKLITSDLLLNEIEKCKRQSAGPYFVALIGDRYGNPPVRSSVEKSHMEALLSLEELGDDVSILKESYDLNENVIPPRYELKENVDKDLSRIKTLTDKLRHLVEMALKKKKLTTEEFNSLNQSVLEMAVSQVVYDEPSAKDRSLCYIRQITDLKESLIGSRKAFKYTDVTMVNGSLSSDKRVEAKRNDMVEKIAESMKDVDNFRQYEIVWKEDEIFQSQNEEIVNYRQRFKDDFLKDMKNLIQKPTDQKSITTHKHFKIYNEALQHCRLAGSYSRGFGGRDQLMEDIENYLNNQELYKYPLIIDGGKLSGKSSVLAESAKRAGDNSSGVVIVRFINYTLESSSLKSLLISIINQICVAYNLQSSEEFQTINSIRYQFNSLLSQISKWNSQECPLFIFIDSPDLISESIKWIPLILPDRIRLIIACTSNNFKKKLIQTLPPSSFVTVPLNLSEDDISSMVDNSLRDFDKKLTEDQKSKLIKGCIENEGPFYVKLQIMDSFRWISTANQSTGLLFKTIKDATVKLYSNFERQYGRSLTNRVFQFLIASSNIGLSITELQDGLTRSDSVLEEIYGGVPITHADGTIQFPLIYLIRLLNELDDIVLQRVNRCKTAIYIFTHQIFIDIGKNRYLPTDSQLQNTATVLYENLVNDSTTIIQSLKYSSINIEKAKRRVSPQVRNVRYLIALPTFISSSGRGIQELKKHCLYNLSWLEESLKEFGYDIVLNMINKMDIYSDEEIGLLERFLEIAHTALKKNSTDIRPQLIGLFKDSRILEFYPNLKKIINETLNEYDSTPKASVVPTTTCFHPPASPLHSYLYTVTDILGKHDQHLTVVYKDNSVGTYDLRENESVDPLNVRFDKTSRNVFTSFNRSFVMTSNRRLKLFDAETLKLIHDVNGEDLLSESITSVDIMGFSDDFELVILHGSDDDFNQSIHLIELEKGTICAKFSQYDVKDEFYMDSACIMNDKNIVVWLVGRTTEIEEGVNVDIKTLFIYDIQSKKYINKLQLGHRRLEILTKYDENLCIIVWKDDSITVVDAKNGTKVNEVTLTEKNEVRESCLIKPAIRTLSSNDTNGFVTEWIVNKQTTQSILKFNCSKEETPKYFKQFHHFIIVAFEETSKMILFDLTKDGNQVFSIYAHSKPLKNVFNGENGIIFTCCQNEGVTIKWDFSGYIYEKAYIQQRDEAKRCEEETVENVHTLGVSNVILSSDSRFCVAGHYSAPPSLWSCEEGLF</sequence>
<dbReference type="EMBL" id="CAJFCJ010000019">
    <property type="protein sequence ID" value="CAD5123456.1"/>
    <property type="molecule type" value="Genomic_DNA"/>
</dbReference>
<keyword evidence="1" id="KW-0853">WD repeat</keyword>
<dbReference type="PANTHER" id="PTHR19871:SF14">
    <property type="entry name" value="DUF4062 DOMAIN-CONTAINING PROTEIN"/>
    <property type="match status" value="1"/>
</dbReference>
<comment type="caution">
    <text evidence="5">The sequence shown here is derived from an EMBL/GenBank/DDBJ whole genome shotgun (WGS) entry which is preliminary data.</text>
</comment>
<feature type="compositionally biased region" description="Basic residues" evidence="3">
    <location>
        <begin position="182"/>
        <end position="195"/>
    </location>
</feature>
<evidence type="ECO:0000313" key="5">
    <source>
        <dbReference type="EMBL" id="CAD5123456.1"/>
    </source>
</evidence>
<dbReference type="Pfam" id="PF25469">
    <property type="entry name" value="WHD_NWD1"/>
    <property type="match status" value="1"/>
</dbReference>
<evidence type="ECO:0000259" key="4">
    <source>
        <dbReference type="Pfam" id="PF25469"/>
    </source>
</evidence>
<dbReference type="InterPro" id="IPR015943">
    <property type="entry name" value="WD40/YVTN_repeat-like_dom_sf"/>
</dbReference>
<keyword evidence="2" id="KW-0677">Repeat</keyword>
<organism evidence="5 6">
    <name type="scientific">Dimorphilus gyrociliatus</name>
    <dbReference type="NCBI Taxonomy" id="2664684"/>
    <lineage>
        <taxon>Eukaryota</taxon>
        <taxon>Metazoa</taxon>
        <taxon>Spiralia</taxon>
        <taxon>Lophotrochozoa</taxon>
        <taxon>Annelida</taxon>
        <taxon>Polychaeta</taxon>
        <taxon>Polychaeta incertae sedis</taxon>
        <taxon>Dinophilidae</taxon>
        <taxon>Dimorphilus</taxon>
    </lineage>
</organism>
<feature type="compositionally biased region" description="Polar residues" evidence="3">
    <location>
        <begin position="160"/>
        <end position="170"/>
    </location>
</feature>
<evidence type="ECO:0000256" key="2">
    <source>
        <dbReference type="ARBA" id="ARBA00022737"/>
    </source>
</evidence>
<gene>
    <name evidence="5" type="ORF">DGYR_LOCUS11135</name>
</gene>
<dbReference type="InterPro" id="IPR052752">
    <property type="entry name" value="NACHT-WD_repeat"/>
</dbReference>
<protein>
    <submittedName>
        <fullName evidence="5">DgyrCDS11802</fullName>
    </submittedName>
</protein>
<dbReference type="Proteomes" id="UP000549394">
    <property type="component" value="Unassembled WGS sequence"/>
</dbReference>
<evidence type="ECO:0000256" key="3">
    <source>
        <dbReference type="SAM" id="MobiDB-lite"/>
    </source>
</evidence>
<dbReference type="PANTHER" id="PTHR19871">
    <property type="entry name" value="BETA TRANSDUCIN-RELATED PROTEIN"/>
    <property type="match status" value="1"/>
</dbReference>
<dbReference type="InterPro" id="IPR057588">
    <property type="entry name" value="NWD1/2-like_WH"/>
</dbReference>
<feature type="region of interest" description="Disordered" evidence="3">
    <location>
        <begin position="179"/>
        <end position="198"/>
    </location>
</feature>
<dbReference type="SUPFAM" id="SSF50998">
    <property type="entry name" value="Quinoprotein alcohol dehydrogenase-like"/>
    <property type="match status" value="1"/>
</dbReference>
<dbReference type="InterPro" id="IPR011047">
    <property type="entry name" value="Quinoprotein_ADH-like_sf"/>
</dbReference>